<dbReference type="AlphaFoldDB" id="A0A0F9DDX8"/>
<proteinExistence type="predicted"/>
<accession>A0A0F9DDX8</accession>
<evidence type="ECO:0000313" key="1">
    <source>
        <dbReference type="EMBL" id="KKL10193.1"/>
    </source>
</evidence>
<organism evidence="1">
    <name type="scientific">marine sediment metagenome</name>
    <dbReference type="NCBI Taxonomy" id="412755"/>
    <lineage>
        <taxon>unclassified sequences</taxon>
        <taxon>metagenomes</taxon>
        <taxon>ecological metagenomes</taxon>
    </lineage>
</organism>
<protein>
    <submittedName>
        <fullName evidence="1">Uncharacterized protein</fullName>
    </submittedName>
</protein>
<feature type="non-terminal residue" evidence="1">
    <location>
        <position position="1"/>
    </location>
</feature>
<name>A0A0F9DDX8_9ZZZZ</name>
<sequence>PKTMTKGKRKATIKLAMADGTTKEFTGYLLRRVDWWERPIFVYEIDEHWKVTDAITGYRMSPKRPYHSIKAALNQTKNRMKCYLKTSLYKTSLYGRFESAPVLNSFSEALGWYY</sequence>
<comment type="caution">
    <text evidence="1">The sequence shown here is derived from an EMBL/GenBank/DDBJ whole genome shotgun (WGS) entry which is preliminary data.</text>
</comment>
<dbReference type="EMBL" id="LAZR01042162">
    <property type="protein sequence ID" value="KKL10193.1"/>
    <property type="molecule type" value="Genomic_DNA"/>
</dbReference>
<gene>
    <name evidence="1" type="ORF">LCGC14_2558320</name>
</gene>
<reference evidence="1" key="1">
    <citation type="journal article" date="2015" name="Nature">
        <title>Complex archaea that bridge the gap between prokaryotes and eukaryotes.</title>
        <authorList>
            <person name="Spang A."/>
            <person name="Saw J.H."/>
            <person name="Jorgensen S.L."/>
            <person name="Zaremba-Niedzwiedzka K."/>
            <person name="Martijn J."/>
            <person name="Lind A.E."/>
            <person name="van Eijk R."/>
            <person name="Schleper C."/>
            <person name="Guy L."/>
            <person name="Ettema T.J."/>
        </authorList>
    </citation>
    <scope>NUCLEOTIDE SEQUENCE</scope>
</reference>